<organism evidence="2 3">
    <name type="scientific">Rhodopirellula baltica SWK14</name>
    <dbReference type="NCBI Taxonomy" id="993516"/>
    <lineage>
        <taxon>Bacteria</taxon>
        <taxon>Pseudomonadati</taxon>
        <taxon>Planctomycetota</taxon>
        <taxon>Planctomycetia</taxon>
        <taxon>Pirellulales</taxon>
        <taxon>Pirellulaceae</taxon>
        <taxon>Rhodopirellula</taxon>
    </lineage>
</organism>
<feature type="compositionally biased region" description="Basic and acidic residues" evidence="1">
    <location>
        <begin position="16"/>
        <end position="29"/>
    </location>
</feature>
<proteinExistence type="predicted"/>
<comment type="caution">
    <text evidence="2">The sequence shown here is derived from an EMBL/GenBank/DDBJ whole genome shotgun (WGS) entry which is preliminary data.</text>
</comment>
<evidence type="ECO:0000256" key="1">
    <source>
        <dbReference type="SAM" id="MobiDB-lite"/>
    </source>
</evidence>
<evidence type="ECO:0000313" key="2">
    <source>
        <dbReference type="EMBL" id="ELP33210.1"/>
    </source>
</evidence>
<protein>
    <submittedName>
        <fullName evidence="2">Uncharacterized protein</fullName>
    </submittedName>
</protein>
<dbReference type="Proteomes" id="UP000010959">
    <property type="component" value="Unassembled WGS sequence"/>
</dbReference>
<reference evidence="2 3" key="1">
    <citation type="journal article" date="2013" name="Mar. Genomics">
        <title>Expression of sulfatases in Rhodopirellula baltica and the diversity of sulfatases in the genus Rhodopirellula.</title>
        <authorList>
            <person name="Wegner C.E."/>
            <person name="Richter-Heitmann T."/>
            <person name="Klindworth A."/>
            <person name="Klockow C."/>
            <person name="Richter M."/>
            <person name="Achstetter T."/>
            <person name="Glockner F.O."/>
            <person name="Harder J."/>
        </authorList>
    </citation>
    <scope>NUCLEOTIDE SEQUENCE [LARGE SCALE GENOMIC DNA]</scope>
    <source>
        <strain evidence="2 3">SWK14</strain>
    </source>
</reference>
<gene>
    <name evidence="2" type="ORF">RBSWK_03056</name>
</gene>
<evidence type="ECO:0000313" key="3">
    <source>
        <dbReference type="Proteomes" id="UP000010959"/>
    </source>
</evidence>
<sequence length="43" mass="4776">MTENDQAAEQASDEGPEQRSHGSDVRFRELDCCKVVRPKTIAA</sequence>
<name>L7CH79_RHOBT</name>
<feature type="region of interest" description="Disordered" evidence="1">
    <location>
        <begin position="1"/>
        <end position="29"/>
    </location>
</feature>
<dbReference type="AlphaFoldDB" id="L7CH79"/>
<dbReference type="EMBL" id="AMWG01000075">
    <property type="protein sequence ID" value="ELP33210.1"/>
    <property type="molecule type" value="Genomic_DNA"/>
</dbReference>
<accession>L7CH79</accession>